<reference evidence="4" key="1">
    <citation type="submission" date="2016-06" db="UniProtKB">
        <authorList>
            <consortium name="WormBaseParasite"/>
        </authorList>
    </citation>
    <scope>IDENTIFICATION</scope>
</reference>
<protein>
    <submittedName>
        <fullName evidence="2 4">Uncharacterized protein</fullName>
    </submittedName>
</protein>
<organism evidence="4">
    <name type="scientific">Echinostoma caproni</name>
    <dbReference type="NCBI Taxonomy" id="27848"/>
    <lineage>
        <taxon>Eukaryota</taxon>
        <taxon>Metazoa</taxon>
        <taxon>Spiralia</taxon>
        <taxon>Lophotrochozoa</taxon>
        <taxon>Platyhelminthes</taxon>
        <taxon>Trematoda</taxon>
        <taxon>Digenea</taxon>
        <taxon>Plagiorchiida</taxon>
        <taxon>Echinostomata</taxon>
        <taxon>Echinostomatoidea</taxon>
        <taxon>Echinostomatidae</taxon>
        <taxon>Echinostoma</taxon>
    </lineage>
</organism>
<feature type="compositionally biased region" description="Low complexity" evidence="1">
    <location>
        <begin position="51"/>
        <end position="67"/>
    </location>
</feature>
<evidence type="ECO:0000313" key="4">
    <source>
        <dbReference type="WBParaSite" id="ECPE_0000069401-mRNA-1"/>
    </source>
</evidence>
<feature type="compositionally biased region" description="Basic and acidic residues" evidence="1">
    <location>
        <begin position="116"/>
        <end position="127"/>
    </location>
</feature>
<feature type="compositionally biased region" description="Basic and acidic residues" evidence="1">
    <location>
        <begin position="69"/>
        <end position="97"/>
    </location>
</feature>
<dbReference type="Proteomes" id="UP000272942">
    <property type="component" value="Unassembled WGS sequence"/>
</dbReference>
<keyword evidence="3" id="KW-1185">Reference proteome</keyword>
<accession>A0A183A159</accession>
<feature type="compositionally biased region" description="Low complexity" evidence="1">
    <location>
        <begin position="106"/>
        <end position="115"/>
    </location>
</feature>
<evidence type="ECO:0000256" key="1">
    <source>
        <dbReference type="SAM" id="MobiDB-lite"/>
    </source>
</evidence>
<evidence type="ECO:0000313" key="2">
    <source>
        <dbReference type="EMBL" id="VDP27205.1"/>
    </source>
</evidence>
<gene>
    <name evidence="2" type="ORF">ECPE_LOCUS694</name>
</gene>
<sequence>MTSGCKCVKISGDGKSETLFPSGLTIQLTSSSPIGASADCDTISSDARIQPTTAATPEATRTPAPTTKLEPKDDNDSKKSESLDEQGKGSSSEKESAENANEEEAGSSSVAGGAERLSEKDQKEAGKETTAANSASYSVQLIRPVREISKTEVSDGVTVYYVLCVVQLFVQQNPCEKCSIV</sequence>
<dbReference type="WBParaSite" id="ECPE_0000069401-mRNA-1">
    <property type="protein sequence ID" value="ECPE_0000069401-mRNA-1"/>
    <property type="gene ID" value="ECPE_0000069401"/>
</dbReference>
<evidence type="ECO:0000313" key="3">
    <source>
        <dbReference type="Proteomes" id="UP000272942"/>
    </source>
</evidence>
<name>A0A183A159_9TREM</name>
<dbReference type="EMBL" id="UZAN01002739">
    <property type="protein sequence ID" value="VDP27205.1"/>
    <property type="molecule type" value="Genomic_DNA"/>
</dbReference>
<reference evidence="2 3" key="2">
    <citation type="submission" date="2018-11" db="EMBL/GenBank/DDBJ databases">
        <authorList>
            <consortium name="Pathogen Informatics"/>
        </authorList>
    </citation>
    <scope>NUCLEOTIDE SEQUENCE [LARGE SCALE GENOMIC DNA]</scope>
    <source>
        <strain evidence="2 3">Egypt</strain>
    </source>
</reference>
<feature type="region of interest" description="Disordered" evidence="1">
    <location>
        <begin position="30"/>
        <end position="137"/>
    </location>
</feature>
<proteinExistence type="predicted"/>
<dbReference type="AlphaFoldDB" id="A0A183A159"/>